<evidence type="ECO:0000256" key="4">
    <source>
        <dbReference type="ARBA" id="ARBA00023239"/>
    </source>
</evidence>
<keyword evidence="7" id="KW-1185">Reference proteome</keyword>
<comment type="similarity">
    <text evidence="1">Belongs to the Gfa family.</text>
</comment>
<dbReference type="InterPro" id="IPR006913">
    <property type="entry name" value="CENP-V/GFA"/>
</dbReference>
<dbReference type="SUPFAM" id="SSF51316">
    <property type="entry name" value="Mss4-like"/>
    <property type="match status" value="1"/>
</dbReference>
<dbReference type="RefSeq" id="WP_067649039.1">
    <property type="nucleotide sequence ID" value="NZ_KQ961028.1"/>
</dbReference>
<dbReference type="STRING" id="2052828.ATO67_11055"/>
<evidence type="ECO:0000259" key="5">
    <source>
        <dbReference type="PROSITE" id="PS51891"/>
    </source>
</evidence>
<evidence type="ECO:0000256" key="1">
    <source>
        <dbReference type="ARBA" id="ARBA00005495"/>
    </source>
</evidence>
<protein>
    <submittedName>
        <fullName evidence="6">Aldehyde-activating protein</fullName>
    </submittedName>
</protein>
<evidence type="ECO:0000256" key="3">
    <source>
        <dbReference type="ARBA" id="ARBA00022833"/>
    </source>
</evidence>
<evidence type="ECO:0000313" key="7">
    <source>
        <dbReference type="Proteomes" id="UP000070498"/>
    </source>
</evidence>
<dbReference type="GO" id="GO:0016846">
    <property type="term" value="F:carbon-sulfur lyase activity"/>
    <property type="evidence" value="ECO:0007669"/>
    <property type="project" value="InterPro"/>
</dbReference>
<dbReference type="PANTHER" id="PTHR33337">
    <property type="entry name" value="GFA DOMAIN-CONTAINING PROTEIN"/>
    <property type="match status" value="1"/>
</dbReference>
<keyword evidence="2" id="KW-0479">Metal-binding</keyword>
<reference evidence="6 7" key="1">
    <citation type="submission" date="2015-11" db="EMBL/GenBank/DDBJ databases">
        <title>Draft genome sequence of Agrobacterium sp. R89-1.</title>
        <authorList>
            <person name="Zahradnik J."/>
            <person name="Kyslikova E."/>
            <person name="Palyzova A."/>
            <person name="Kyslik P."/>
        </authorList>
    </citation>
    <scope>NUCLEOTIDE SEQUENCE [LARGE SCALE GENOMIC DNA]</scope>
    <source>
        <strain evidence="6 7">R89-1</strain>
    </source>
</reference>
<organism evidence="6 7">
    <name type="scientific">Agrobacterium bohemicum</name>
    <dbReference type="NCBI Taxonomy" id="2052828"/>
    <lineage>
        <taxon>Bacteria</taxon>
        <taxon>Pseudomonadati</taxon>
        <taxon>Pseudomonadota</taxon>
        <taxon>Alphaproteobacteria</taxon>
        <taxon>Hyphomicrobiales</taxon>
        <taxon>Rhizobiaceae</taxon>
        <taxon>Rhizobium/Agrobacterium group</taxon>
        <taxon>Agrobacterium</taxon>
    </lineage>
</organism>
<dbReference type="Pfam" id="PF04828">
    <property type="entry name" value="GFA"/>
    <property type="match status" value="1"/>
</dbReference>
<dbReference type="InterPro" id="IPR011057">
    <property type="entry name" value="Mss4-like_sf"/>
</dbReference>
<sequence>MHITGQCQCGHIQFEAEADPNRVGICHCTDCQRLTGSPFRVTLLVKRSDLKIGNHQPKVYRKTGDNGRPRNQHFCPECGSPLFTSGEGDEAKEWGIRWGSINERNALVPKAQIWTRSAVDWLADIEHLPGYEKDYTG</sequence>
<dbReference type="GO" id="GO:0046872">
    <property type="term" value="F:metal ion binding"/>
    <property type="evidence" value="ECO:0007669"/>
    <property type="project" value="UniProtKB-KW"/>
</dbReference>
<name>A0A135P036_9HYPH</name>
<dbReference type="Proteomes" id="UP000070498">
    <property type="component" value="Unassembled WGS sequence"/>
</dbReference>
<feature type="domain" description="CENP-V/GFA" evidence="5">
    <location>
        <begin position="3"/>
        <end position="115"/>
    </location>
</feature>
<proteinExistence type="inferred from homology"/>
<dbReference type="EMBL" id="LNUW01000036">
    <property type="protein sequence ID" value="KXG84790.1"/>
    <property type="molecule type" value="Genomic_DNA"/>
</dbReference>
<evidence type="ECO:0000256" key="2">
    <source>
        <dbReference type="ARBA" id="ARBA00022723"/>
    </source>
</evidence>
<dbReference type="AlphaFoldDB" id="A0A135P036"/>
<gene>
    <name evidence="6" type="ORF">ATO67_11055</name>
</gene>
<evidence type="ECO:0000313" key="6">
    <source>
        <dbReference type="EMBL" id="KXG84790.1"/>
    </source>
</evidence>
<dbReference type="PROSITE" id="PS51891">
    <property type="entry name" value="CENP_V_GFA"/>
    <property type="match status" value="1"/>
</dbReference>
<dbReference type="Gene3D" id="3.90.1590.10">
    <property type="entry name" value="glutathione-dependent formaldehyde- activating enzyme (gfa)"/>
    <property type="match status" value="1"/>
</dbReference>
<dbReference type="PANTHER" id="PTHR33337:SF40">
    <property type="entry name" value="CENP-V_GFA DOMAIN-CONTAINING PROTEIN-RELATED"/>
    <property type="match status" value="1"/>
</dbReference>
<dbReference type="OrthoDB" id="9807246at2"/>
<accession>A0A135P036</accession>
<comment type="caution">
    <text evidence="6">The sequence shown here is derived from an EMBL/GenBank/DDBJ whole genome shotgun (WGS) entry which is preliminary data.</text>
</comment>
<keyword evidence="3" id="KW-0862">Zinc</keyword>
<keyword evidence="4" id="KW-0456">Lyase</keyword>